<comment type="caution">
    <text evidence="1">The sequence shown here is derived from an EMBL/GenBank/DDBJ whole genome shotgun (WGS) entry which is preliminary data.</text>
</comment>
<organism evidence="1">
    <name type="scientific">Brassica cretica</name>
    <name type="common">Mustard</name>
    <dbReference type="NCBI Taxonomy" id="69181"/>
    <lineage>
        <taxon>Eukaryota</taxon>
        <taxon>Viridiplantae</taxon>
        <taxon>Streptophyta</taxon>
        <taxon>Embryophyta</taxon>
        <taxon>Tracheophyta</taxon>
        <taxon>Spermatophyta</taxon>
        <taxon>Magnoliopsida</taxon>
        <taxon>eudicotyledons</taxon>
        <taxon>Gunneridae</taxon>
        <taxon>Pentapetalae</taxon>
        <taxon>rosids</taxon>
        <taxon>malvids</taxon>
        <taxon>Brassicales</taxon>
        <taxon>Brassicaceae</taxon>
        <taxon>Brassiceae</taxon>
        <taxon>Brassica</taxon>
    </lineage>
</organism>
<reference evidence="1" key="1">
    <citation type="submission" date="2019-12" db="EMBL/GenBank/DDBJ databases">
        <title>Genome sequencing and annotation of Brassica cretica.</title>
        <authorList>
            <person name="Studholme D.J."/>
            <person name="Sarris P.F."/>
        </authorList>
    </citation>
    <scope>NUCLEOTIDE SEQUENCE</scope>
    <source>
        <strain evidence="1">PFS-102/07</strain>
        <tissue evidence="1">Leaf</tissue>
    </source>
</reference>
<accession>A0A8S9ILS1</accession>
<protein>
    <submittedName>
        <fullName evidence="1">Uncharacterized protein</fullName>
    </submittedName>
</protein>
<dbReference type="EMBL" id="QGKY02001015">
    <property type="protein sequence ID" value="KAF2571120.1"/>
    <property type="molecule type" value="Genomic_DNA"/>
</dbReference>
<sequence length="62" mass="6879">MENEEYATTFVMSELCDGLQGSDSDDKGALRLAKFYNRIGGDKDVAYMFSGLQDISYPKSAK</sequence>
<gene>
    <name evidence="1" type="ORF">F2Q70_00005022</name>
</gene>
<proteinExistence type="predicted"/>
<evidence type="ECO:0000313" key="1">
    <source>
        <dbReference type="EMBL" id="KAF2571120.1"/>
    </source>
</evidence>
<dbReference type="AlphaFoldDB" id="A0A8S9ILS1"/>
<name>A0A8S9ILS1_BRACR</name>